<proteinExistence type="predicted"/>
<feature type="transmembrane region" description="Helical" evidence="1">
    <location>
        <begin position="207"/>
        <end position="227"/>
    </location>
</feature>
<protein>
    <recommendedName>
        <fullName evidence="2">Urease accessory protein UreH-like transmembrane domain-containing protein</fullName>
    </recommendedName>
</protein>
<feature type="transmembrane region" description="Helical" evidence="1">
    <location>
        <begin position="57"/>
        <end position="77"/>
    </location>
</feature>
<dbReference type="EMBL" id="SODO01000007">
    <property type="protein sequence ID" value="TDW58834.1"/>
    <property type="molecule type" value="Genomic_DNA"/>
</dbReference>
<keyword evidence="1" id="KW-1133">Transmembrane helix</keyword>
<dbReference type="PANTHER" id="PTHR42208">
    <property type="entry name" value="HEAVY METAL TRANSPORTER-RELATED"/>
    <property type="match status" value="1"/>
</dbReference>
<feature type="transmembrane region" description="Helical" evidence="1">
    <location>
        <begin position="170"/>
        <end position="195"/>
    </location>
</feature>
<organism evidence="3 4">
    <name type="scientific">Oceanimonas baumannii</name>
    <dbReference type="NCBI Taxonomy" id="129578"/>
    <lineage>
        <taxon>Bacteria</taxon>
        <taxon>Pseudomonadati</taxon>
        <taxon>Pseudomonadota</taxon>
        <taxon>Gammaproteobacteria</taxon>
        <taxon>Aeromonadales</taxon>
        <taxon>Aeromonadaceae</taxon>
        <taxon>Oceanimonas</taxon>
    </lineage>
</organism>
<comment type="caution">
    <text evidence="3">The sequence shown here is derived from an EMBL/GenBank/DDBJ whole genome shotgun (WGS) entry which is preliminary data.</text>
</comment>
<keyword evidence="1" id="KW-0472">Membrane</keyword>
<dbReference type="Pfam" id="PF13386">
    <property type="entry name" value="DsbD_2"/>
    <property type="match status" value="1"/>
</dbReference>
<evidence type="ECO:0000313" key="3">
    <source>
        <dbReference type="EMBL" id="TDW58834.1"/>
    </source>
</evidence>
<evidence type="ECO:0000313" key="4">
    <source>
        <dbReference type="Proteomes" id="UP000295058"/>
    </source>
</evidence>
<sequence>MMTSQLDPFAAVLIGLLGAGHCIAMCGGVAAAFSMAIPPSQRRWQWLYLLSYNTGRIVSYAVAGALVGGVFAGLADISMGKQGLLWLRLLAGIMMILLGLYLARWWSGLLALERLGGGLWRYLKPLAGRFVPFRSPLAALPFGMIWGWLPCGLVYSALTWSAVSGGAVQGATVMALFGLGTLPTLLALGGLAGSLRHWLNHPQFRQFSGIILILYGIFTLYQAMMLLR</sequence>
<dbReference type="PANTHER" id="PTHR42208:SF1">
    <property type="entry name" value="HEAVY METAL TRANSPORTER"/>
    <property type="match status" value="1"/>
</dbReference>
<dbReference type="Proteomes" id="UP000295058">
    <property type="component" value="Unassembled WGS sequence"/>
</dbReference>
<gene>
    <name evidence="3" type="ORF">LY04_02190</name>
</gene>
<name>A0ABY2EYE4_9GAMM</name>
<evidence type="ECO:0000256" key="1">
    <source>
        <dbReference type="SAM" id="Phobius"/>
    </source>
</evidence>
<keyword evidence="1" id="KW-0812">Transmembrane</keyword>
<feature type="domain" description="Urease accessory protein UreH-like transmembrane" evidence="2">
    <location>
        <begin position="10"/>
        <end position="217"/>
    </location>
</feature>
<feature type="transmembrane region" description="Helical" evidence="1">
    <location>
        <begin position="138"/>
        <end position="158"/>
    </location>
</feature>
<feature type="transmembrane region" description="Helical" evidence="1">
    <location>
        <begin position="12"/>
        <end position="37"/>
    </location>
</feature>
<keyword evidence="4" id="KW-1185">Reference proteome</keyword>
<evidence type="ECO:0000259" key="2">
    <source>
        <dbReference type="Pfam" id="PF13386"/>
    </source>
</evidence>
<dbReference type="InterPro" id="IPR039447">
    <property type="entry name" value="UreH-like_TM_dom"/>
</dbReference>
<reference evidence="3 4" key="1">
    <citation type="submission" date="2019-03" db="EMBL/GenBank/DDBJ databases">
        <title>Genomic Encyclopedia of Archaeal and Bacterial Type Strains, Phase II (KMG-II): from individual species to whole genera.</title>
        <authorList>
            <person name="Goeker M."/>
        </authorList>
    </citation>
    <scope>NUCLEOTIDE SEQUENCE [LARGE SCALE GENOMIC DNA]</scope>
    <source>
        <strain evidence="3 4">DSM 15594</strain>
    </source>
</reference>
<accession>A0ABY2EYE4</accession>
<feature type="transmembrane region" description="Helical" evidence="1">
    <location>
        <begin position="84"/>
        <end position="103"/>
    </location>
</feature>